<reference evidence="1 2" key="1">
    <citation type="submission" date="2019-05" db="EMBL/GenBank/DDBJ databases">
        <title>Another draft genome of Portunus trituberculatus and its Hox gene families provides insights of decapod evolution.</title>
        <authorList>
            <person name="Jeong J.-H."/>
            <person name="Song I."/>
            <person name="Kim S."/>
            <person name="Choi T."/>
            <person name="Kim D."/>
            <person name="Ryu S."/>
            <person name="Kim W."/>
        </authorList>
    </citation>
    <scope>NUCLEOTIDE SEQUENCE [LARGE SCALE GENOMIC DNA]</scope>
    <source>
        <tissue evidence="1">Muscle</tissue>
    </source>
</reference>
<name>A0A5B7H7L7_PORTR</name>
<organism evidence="1 2">
    <name type="scientific">Portunus trituberculatus</name>
    <name type="common">Swimming crab</name>
    <name type="synonym">Neptunus trituberculatus</name>
    <dbReference type="NCBI Taxonomy" id="210409"/>
    <lineage>
        <taxon>Eukaryota</taxon>
        <taxon>Metazoa</taxon>
        <taxon>Ecdysozoa</taxon>
        <taxon>Arthropoda</taxon>
        <taxon>Crustacea</taxon>
        <taxon>Multicrustacea</taxon>
        <taxon>Malacostraca</taxon>
        <taxon>Eumalacostraca</taxon>
        <taxon>Eucarida</taxon>
        <taxon>Decapoda</taxon>
        <taxon>Pleocyemata</taxon>
        <taxon>Brachyura</taxon>
        <taxon>Eubrachyura</taxon>
        <taxon>Portunoidea</taxon>
        <taxon>Portunidae</taxon>
        <taxon>Portuninae</taxon>
        <taxon>Portunus</taxon>
    </lineage>
</organism>
<evidence type="ECO:0000313" key="1">
    <source>
        <dbReference type="EMBL" id="MPC68150.1"/>
    </source>
</evidence>
<keyword evidence="2" id="KW-1185">Reference proteome</keyword>
<dbReference type="AlphaFoldDB" id="A0A5B7H7L7"/>
<dbReference type="Proteomes" id="UP000324222">
    <property type="component" value="Unassembled WGS sequence"/>
</dbReference>
<protein>
    <submittedName>
        <fullName evidence="1">Uncharacterized protein</fullName>
    </submittedName>
</protein>
<gene>
    <name evidence="1" type="ORF">E2C01_062347</name>
</gene>
<evidence type="ECO:0000313" key="2">
    <source>
        <dbReference type="Proteomes" id="UP000324222"/>
    </source>
</evidence>
<comment type="caution">
    <text evidence="1">The sequence shown here is derived from an EMBL/GenBank/DDBJ whole genome shotgun (WGS) entry which is preliminary data.</text>
</comment>
<proteinExistence type="predicted"/>
<dbReference type="EMBL" id="VSRR010027379">
    <property type="protein sequence ID" value="MPC68150.1"/>
    <property type="molecule type" value="Genomic_DNA"/>
</dbReference>
<sequence>MLSGTCQRSAEWRELRLVAVWLKCNPSDLSCFAEMFSQPPRWPERIEALALSVSKLNNVPDVAIPKRPLSMCPSKLSGTKGTPLCVTAFYFLVTNADARLKHLITPLTHCTLKNDR</sequence>
<accession>A0A5B7H7L7</accession>